<dbReference type="AlphaFoldDB" id="T1JBP0"/>
<organism evidence="1 2">
    <name type="scientific">Strigamia maritima</name>
    <name type="common">European centipede</name>
    <name type="synonym">Geophilus maritimus</name>
    <dbReference type="NCBI Taxonomy" id="126957"/>
    <lineage>
        <taxon>Eukaryota</taxon>
        <taxon>Metazoa</taxon>
        <taxon>Ecdysozoa</taxon>
        <taxon>Arthropoda</taxon>
        <taxon>Myriapoda</taxon>
        <taxon>Chilopoda</taxon>
        <taxon>Pleurostigmophora</taxon>
        <taxon>Geophilomorpha</taxon>
        <taxon>Linotaeniidae</taxon>
        <taxon>Strigamia</taxon>
    </lineage>
</organism>
<reference evidence="1" key="2">
    <citation type="submission" date="2015-02" db="UniProtKB">
        <authorList>
            <consortium name="EnsemblMetazoa"/>
        </authorList>
    </citation>
    <scope>IDENTIFICATION</scope>
</reference>
<dbReference type="EnsemblMetazoa" id="SMAR011192-RA">
    <property type="protein sequence ID" value="SMAR011192-PA"/>
    <property type="gene ID" value="SMAR011192"/>
</dbReference>
<accession>T1JBP0</accession>
<protein>
    <submittedName>
        <fullName evidence="1">Uncharacterized protein</fullName>
    </submittedName>
</protein>
<dbReference type="HOGENOM" id="CLU_2280892_0_0_1"/>
<dbReference type="EMBL" id="JH432016">
    <property type="status" value="NOT_ANNOTATED_CDS"/>
    <property type="molecule type" value="Genomic_DNA"/>
</dbReference>
<proteinExistence type="predicted"/>
<evidence type="ECO:0000313" key="1">
    <source>
        <dbReference type="EnsemblMetazoa" id="SMAR011192-PA"/>
    </source>
</evidence>
<reference evidence="2" key="1">
    <citation type="submission" date="2011-05" db="EMBL/GenBank/DDBJ databases">
        <authorList>
            <person name="Richards S.R."/>
            <person name="Qu J."/>
            <person name="Jiang H."/>
            <person name="Jhangiani S.N."/>
            <person name="Agravi P."/>
            <person name="Goodspeed R."/>
            <person name="Gross S."/>
            <person name="Mandapat C."/>
            <person name="Jackson L."/>
            <person name="Mathew T."/>
            <person name="Pu L."/>
            <person name="Thornton R."/>
            <person name="Saada N."/>
            <person name="Wilczek-Boney K.B."/>
            <person name="Lee S."/>
            <person name="Kovar C."/>
            <person name="Wu Y."/>
            <person name="Scherer S.E."/>
            <person name="Worley K.C."/>
            <person name="Muzny D.M."/>
            <person name="Gibbs R."/>
        </authorList>
    </citation>
    <scope>NUCLEOTIDE SEQUENCE</scope>
    <source>
        <strain evidence="2">Brora</strain>
    </source>
</reference>
<evidence type="ECO:0000313" key="2">
    <source>
        <dbReference type="Proteomes" id="UP000014500"/>
    </source>
</evidence>
<sequence length="102" mass="11822">MQSAQIGGKSAQNLLGIRNEQRIIVHALHQPIFVGRQENPSDLRRSVQTQRLHMRSELKHKQIITPVDMATHILQIESTQLLQTKIRSDFGRNGHVRERERL</sequence>
<dbReference type="Proteomes" id="UP000014500">
    <property type="component" value="Unassembled WGS sequence"/>
</dbReference>
<keyword evidence="2" id="KW-1185">Reference proteome</keyword>
<name>T1JBP0_STRMM</name>